<dbReference type="GO" id="GO:0005886">
    <property type="term" value="C:plasma membrane"/>
    <property type="evidence" value="ECO:0007669"/>
    <property type="project" value="UniProtKB-SubCell"/>
</dbReference>
<evidence type="ECO:0000256" key="3">
    <source>
        <dbReference type="ARBA" id="ARBA00022475"/>
    </source>
</evidence>
<gene>
    <name evidence="9" type="ORF">ABQM86_21440</name>
</gene>
<organism evidence="9">
    <name type="scientific">Paenarthrobacter sp. AMU7</name>
    <dbReference type="NCBI Taxonomy" id="3162492"/>
    <lineage>
        <taxon>Bacteria</taxon>
        <taxon>Bacillati</taxon>
        <taxon>Actinomycetota</taxon>
        <taxon>Actinomycetes</taxon>
        <taxon>Micrococcales</taxon>
        <taxon>Micrococcaceae</taxon>
        <taxon>Paenarthrobacter</taxon>
    </lineage>
</organism>
<evidence type="ECO:0000256" key="4">
    <source>
        <dbReference type="ARBA" id="ARBA00022692"/>
    </source>
</evidence>
<sequence>MKRREFLVGVGPSLGIMILLLGVPLIYSVVWSYQSVEFGRPGEWVGFDNYARVLQDPVFHAAVLFTVGYALTSTAVLLVLGYAMALLLHRARRGKSLFLGILLVPYVIPAIIAATAFSWLFDNSFGGLVNFILEKTTGQEVAWFTETWANRGLVLLAGIWLGVPFFMLVLLGALKGVPNEQIEAATADGANWWQRQWHVIIPTLGPMFRFLALIAIMNSLGIFDILIPLAPSAEAVQSQSVSLYVYEKAFARDQQDLGLGSAVNVLMMLVLFILVSPFVRNIYREVKGGQN</sequence>
<dbReference type="RefSeq" id="WP_280624972.1">
    <property type="nucleotide sequence ID" value="NZ_CP165735.1"/>
</dbReference>
<evidence type="ECO:0000256" key="6">
    <source>
        <dbReference type="ARBA" id="ARBA00023136"/>
    </source>
</evidence>
<feature type="transmembrane region" description="Helical" evidence="7">
    <location>
        <begin position="210"/>
        <end position="230"/>
    </location>
</feature>
<evidence type="ECO:0000256" key="1">
    <source>
        <dbReference type="ARBA" id="ARBA00004651"/>
    </source>
</evidence>
<accession>A0AB39YR77</accession>
<feature type="transmembrane region" description="Helical" evidence="7">
    <location>
        <begin position="58"/>
        <end position="85"/>
    </location>
</feature>
<dbReference type="PANTHER" id="PTHR43005">
    <property type="entry name" value="BLR7065 PROTEIN"/>
    <property type="match status" value="1"/>
</dbReference>
<evidence type="ECO:0000256" key="5">
    <source>
        <dbReference type="ARBA" id="ARBA00022989"/>
    </source>
</evidence>
<feature type="transmembrane region" description="Helical" evidence="7">
    <location>
        <begin position="7"/>
        <end position="30"/>
    </location>
</feature>
<keyword evidence="4 7" id="KW-0812">Transmembrane</keyword>
<keyword evidence="6 7" id="KW-0472">Membrane</keyword>
<dbReference type="PANTHER" id="PTHR43005:SF1">
    <property type="entry name" value="SPERMIDINE_PUTRESCINE TRANSPORT SYSTEM PERMEASE PROTEIN"/>
    <property type="match status" value="1"/>
</dbReference>
<keyword evidence="3" id="KW-1003">Cell membrane</keyword>
<comment type="similarity">
    <text evidence="7">Belongs to the binding-protein-dependent transport system permease family.</text>
</comment>
<dbReference type="PROSITE" id="PS50928">
    <property type="entry name" value="ABC_TM1"/>
    <property type="match status" value="1"/>
</dbReference>
<feature type="transmembrane region" description="Helical" evidence="7">
    <location>
        <begin position="97"/>
        <end position="121"/>
    </location>
</feature>
<keyword evidence="5 7" id="KW-1133">Transmembrane helix</keyword>
<dbReference type="AlphaFoldDB" id="A0AB39YR77"/>
<keyword evidence="2 7" id="KW-0813">Transport</keyword>
<evidence type="ECO:0000259" key="8">
    <source>
        <dbReference type="PROSITE" id="PS50928"/>
    </source>
</evidence>
<dbReference type="SUPFAM" id="SSF161098">
    <property type="entry name" value="MetI-like"/>
    <property type="match status" value="1"/>
</dbReference>
<feature type="transmembrane region" description="Helical" evidence="7">
    <location>
        <begin position="153"/>
        <end position="174"/>
    </location>
</feature>
<evidence type="ECO:0000256" key="7">
    <source>
        <dbReference type="RuleBase" id="RU363032"/>
    </source>
</evidence>
<feature type="domain" description="ABC transmembrane type-1" evidence="8">
    <location>
        <begin position="63"/>
        <end position="278"/>
    </location>
</feature>
<feature type="transmembrane region" description="Helical" evidence="7">
    <location>
        <begin position="257"/>
        <end position="279"/>
    </location>
</feature>
<dbReference type="Pfam" id="PF00528">
    <property type="entry name" value="BPD_transp_1"/>
    <property type="match status" value="1"/>
</dbReference>
<dbReference type="GO" id="GO:0055085">
    <property type="term" value="P:transmembrane transport"/>
    <property type="evidence" value="ECO:0007669"/>
    <property type="project" value="InterPro"/>
</dbReference>
<dbReference type="EMBL" id="CP165735">
    <property type="protein sequence ID" value="XDV71487.1"/>
    <property type="molecule type" value="Genomic_DNA"/>
</dbReference>
<dbReference type="CDD" id="cd06261">
    <property type="entry name" value="TM_PBP2"/>
    <property type="match status" value="1"/>
</dbReference>
<dbReference type="InterPro" id="IPR035906">
    <property type="entry name" value="MetI-like_sf"/>
</dbReference>
<evidence type="ECO:0000256" key="2">
    <source>
        <dbReference type="ARBA" id="ARBA00022448"/>
    </source>
</evidence>
<dbReference type="InterPro" id="IPR000515">
    <property type="entry name" value="MetI-like"/>
</dbReference>
<reference evidence="9" key="1">
    <citation type="submission" date="2024-07" db="EMBL/GenBank/DDBJ databases">
        <authorList>
            <person name="Li J."/>
            <person name="Wei H."/>
            <person name="Ma J."/>
        </authorList>
    </citation>
    <scope>NUCLEOTIDE SEQUENCE</scope>
    <source>
        <strain evidence="9">AMU7</strain>
    </source>
</reference>
<name>A0AB39YR77_9MICC</name>
<proteinExistence type="inferred from homology"/>
<evidence type="ECO:0000313" key="9">
    <source>
        <dbReference type="EMBL" id="XDV71487.1"/>
    </source>
</evidence>
<comment type="subcellular location">
    <subcellularLocation>
        <location evidence="1 7">Cell membrane</location>
        <topology evidence="1 7">Multi-pass membrane protein</topology>
    </subcellularLocation>
</comment>
<protein>
    <submittedName>
        <fullName evidence="9">Carbohydrate ABC transporter permease</fullName>
    </submittedName>
</protein>
<dbReference type="Gene3D" id="1.10.3720.10">
    <property type="entry name" value="MetI-like"/>
    <property type="match status" value="1"/>
</dbReference>